<dbReference type="SFLD" id="SFLDG01135">
    <property type="entry name" value="C1.5.6:_HAD__Beta-PGM__Phospha"/>
    <property type="match status" value="1"/>
</dbReference>
<organism evidence="1 2">
    <name type="scientific">Paenibacillus prosopidis</name>
    <dbReference type="NCBI Taxonomy" id="630520"/>
    <lineage>
        <taxon>Bacteria</taxon>
        <taxon>Bacillati</taxon>
        <taxon>Bacillota</taxon>
        <taxon>Bacilli</taxon>
        <taxon>Bacillales</taxon>
        <taxon>Paenibacillaceae</taxon>
        <taxon>Paenibacillus</taxon>
    </lineage>
</organism>
<dbReference type="Proteomes" id="UP000252415">
    <property type="component" value="Unassembled WGS sequence"/>
</dbReference>
<dbReference type="Gene3D" id="3.40.50.1000">
    <property type="entry name" value="HAD superfamily/HAD-like"/>
    <property type="match status" value="1"/>
</dbReference>
<dbReference type="GO" id="GO:0008253">
    <property type="term" value="F:5'-nucleotidase activity"/>
    <property type="evidence" value="ECO:0007669"/>
    <property type="project" value="InterPro"/>
</dbReference>
<proteinExistence type="predicted"/>
<evidence type="ECO:0000313" key="2">
    <source>
        <dbReference type="Proteomes" id="UP000252415"/>
    </source>
</evidence>
<dbReference type="NCBIfam" id="NF006976">
    <property type="entry name" value="PRK09449.1"/>
    <property type="match status" value="1"/>
</dbReference>
<accession>A0A368W5W5</accession>
<dbReference type="RefSeq" id="WP_114378350.1">
    <property type="nucleotide sequence ID" value="NZ_QPJD01000002.1"/>
</dbReference>
<dbReference type="InterPro" id="IPR023198">
    <property type="entry name" value="PGP-like_dom2"/>
</dbReference>
<dbReference type="NCBIfam" id="TIGR01549">
    <property type="entry name" value="HAD-SF-IA-v1"/>
    <property type="match status" value="1"/>
</dbReference>
<dbReference type="InterPro" id="IPR006439">
    <property type="entry name" value="HAD-SF_hydro_IA"/>
</dbReference>
<dbReference type="SFLD" id="SFLDG01129">
    <property type="entry name" value="C1.5:_HAD__Beta-PGM__Phosphata"/>
    <property type="match status" value="1"/>
</dbReference>
<dbReference type="SUPFAM" id="SSF56784">
    <property type="entry name" value="HAD-like"/>
    <property type="match status" value="1"/>
</dbReference>
<dbReference type="InterPro" id="IPR036412">
    <property type="entry name" value="HAD-like_sf"/>
</dbReference>
<name>A0A368W5W5_9BACL</name>
<dbReference type="InterPro" id="IPR011951">
    <property type="entry name" value="HAD-SF_hydro_IA_YjjG/PynA"/>
</dbReference>
<dbReference type="InterPro" id="IPR052550">
    <property type="entry name" value="Pyrimidine_5'-ntase_YjjG"/>
</dbReference>
<gene>
    <name evidence="1" type="ORF">DFP97_10210</name>
</gene>
<reference evidence="1 2" key="1">
    <citation type="submission" date="2018-07" db="EMBL/GenBank/DDBJ databases">
        <title>Genomic Encyclopedia of Type Strains, Phase III (KMG-III): the genomes of soil and plant-associated and newly described type strains.</title>
        <authorList>
            <person name="Whitman W."/>
        </authorList>
    </citation>
    <scope>NUCLEOTIDE SEQUENCE [LARGE SCALE GENOMIC DNA]</scope>
    <source>
        <strain evidence="1 2">CECT 7506</strain>
    </source>
</reference>
<dbReference type="AlphaFoldDB" id="A0A368W5W5"/>
<dbReference type="InterPro" id="IPR041492">
    <property type="entry name" value="HAD_2"/>
</dbReference>
<dbReference type="NCBIfam" id="TIGR02254">
    <property type="entry name" value="YjjG_YfnB"/>
    <property type="match status" value="1"/>
</dbReference>
<dbReference type="PRINTS" id="PR00413">
    <property type="entry name" value="HADHALOGNASE"/>
</dbReference>
<dbReference type="PANTHER" id="PTHR47478">
    <property type="match status" value="1"/>
</dbReference>
<dbReference type="PANTHER" id="PTHR47478:SF1">
    <property type="entry name" value="PYRIMIDINE 5'-NUCLEOTIDASE YJJG"/>
    <property type="match status" value="1"/>
</dbReference>
<dbReference type="Pfam" id="PF13419">
    <property type="entry name" value="HAD_2"/>
    <property type="match status" value="1"/>
</dbReference>
<dbReference type="InterPro" id="IPR023214">
    <property type="entry name" value="HAD_sf"/>
</dbReference>
<comment type="caution">
    <text evidence="1">The sequence shown here is derived from an EMBL/GenBank/DDBJ whole genome shotgun (WGS) entry which is preliminary data.</text>
</comment>
<dbReference type="EMBL" id="QPJD01000002">
    <property type="protein sequence ID" value="RCW50818.1"/>
    <property type="molecule type" value="Genomic_DNA"/>
</dbReference>
<sequence>MKYEVILFDADDTLFDYSLAEAHALKRVFQEHGIELLQSHVDTYRNVNQQLWNDFEKGAVTLDFLRHERFSRLFTELKVKMDAVYFSEQYVQYLGEGSYLIEGSEALIQQVLGHGHRIAIITNGIKKVQLSRIGRSLLSNSFEHIIVSEDTGFQKPHTGIFDFAFNKLRITDKSKVLIVGDSLSSDIQGGINYSIDTCWYNPKRKPNETSIKPTYEIAELSELLQLL</sequence>
<protein>
    <submittedName>
        <fullName evidence="1">2-haloacid dehalogenase</fullName>
    </submittedName>
</protein>
<dbReference type="OrthoDB" id="9802350at2"/>
<dbReference type="Gene3D" id="1.10.150.240">
    <property type="entry name" value="Putative phosphatase, domain 2"/>
    <property type="match status" value="1"/>
</dbReference>
<keyword evidence="2" id="KW-1185">Reference proteome</keyword>
<evidence type="ECO:0000313" key="1">
    <source>
        <dbReference type="EMBL" id="RCW50818.1"/>
    </source>
</evidence>
<dbReference type="SFLD" id="SFLDS00003">
    <property type="entry name" value="Haloacid_Dehalogenase"/>
    <property type="match status" value="1"/>
</dbReference>